<evidence type="ECO:0000313" key="2">
    <source>
        <dbReference type="Proteomes" id="UP000177140"/>
    </source>
</evidence>
<comment type="caution">
    <text evidence="1">The sequence shown here is derived from an EMBL/GenBank/DDBJ whole genome shotgun (WGS) entry which is preliminary data.</text>
</comment>
<gene>
    <name evidence="1" type="ORF">A2556_01440</name>
</gene>
<sequence>MKRLSESILEELKKAGFVHVTDLEYIYEGIKYRIRPPQNQDRWGTYGMNNLVYCLVTEDGQVWIGPYLPDNFMTLVANLCPKGRGKGGGWAPEAQWINTYLINRLVDPYLGLKDVEPANEPEETFEDVLDQEVFGAPLEEVALDPRGTTRAKGSFTRRG</sequence>
<evidence type="ECO:0000313" key="1">
    <source>
        <dbReference type="EMBL" id="OHA61313.1"/>
    </source>
</evidence>
<protein>
    <submittedName>
        <fullName evidence="1">Uncharacterized protein</fullName>
    </submittedName>
</protein>
<dbReference type="EMBL" id="MHTM01000038">
    <property type="protein sequence ID" value="OHA61313.1"/>
    <property type="molecule type" value="Genomic_DNA"/>
</dbReference>
<dbReference type="AlphaFoldDB" id="A0A1G2QLK9"/>
<proteinExistence type="predicted"/>
<name>A0A1G2QLK9_9BACT</name>
<organism evidence="1 2">
    <name type="scientific">Candidatus Vogelbacteria bacterium RIFOXYD2_FULL_44_9</name>
    <dbReference type="NCBI Taxonomy" id="1802441"/>
    <lineage>
        <taxon>Bacteria</taxon>
        <taxon>Candidatus Vogeliibacteriota</taxon>
    </lineage>
</organism>
<reference evidence="1 2" key="1">
    <citation type="journal article" date="2016" name="Nat. Commun.">
        <title>Thousands of microbial genomes shed light on interconnected biogeochemical processes in an aquifer system.</title>
        <authorList>
            <person name="Anantharaman K."/>
            <person name="Brown C.T."/>
            <person name="Hug L.A."/>
            <person name="Sharon I."/>
            <person name="Castelle C.J."/>
            <person name="Probst A.J."/>
            <person name="Thomas B.C."/>
            <person name="Singh A."/>
            <person name="Wilkins M.J."/>
            <person name="Karaoz U."/>
            <person name="Brodie E.L."/>
            <person name="Williams K.H."/>
            <person name="Hubbard S.S."/>
            <person name="Banfield J.F."/>
        </authorList>
    </citation>
    <scope>NUCLEOTIDE SEQUENCE [LARGE SCALE GENOMIC DNA]</scope>
</reference>
<accession>A0A1G2QLK9</accession>
<dbReference type="Proteomes" id="UP000177140">
    <property type="component" value="Unassembled WGS sequence"/>
</dbReference>